<dbReference type="Proteomes" id="UP001189429">
    <property type="component" value="Unassembled WGS sequence"/>
</dbReference>
<feature type="region of interest" description="Disordered" evidence="7">
    <location>
        <begin position="32"/>
        <end position="52"/>
    </location>
</feature>
<organism evidence="9 10">
    <name type="scientific">Prorocentrum cordatum</name>
    <dbReference type="NCBI Taxonomy" id="2364126"/>
    <lineage>
        <taxon>Eukaryota</taxon>
        <taxon>Sar</taxon>
        <taxon>Alveolata</taxon>
        <taxon>Dinophyceae</taxon>
        <taxon>Prorocentrales</taxon>
        <taxon>Prorocentraceae</taxon>
        <taxon>Prorocentrum</taxon>
    </lineage>
</organism>
<evidence type="ECO:0000313" key="9">
    <source>
        <dbReference type="EMBL" id="CAK0910200.1"/>
    </source>
</evidence>
<evidence type="ECO:0000256" key="5">
    <source>
        <dbReference type="ARBA" id="ARBA00023619"/>
    </source>
</evidence>
<gene>
    <name evidence="9" type="ORF">PCOR1329_LOCUS84436</name>
</gene>
<dbReference type="InterPro" id="IPR036852">
    <property type="entry name" value="Peptidase_S8/S53_dom_sf"/>
</dbReference>
<dbReference type="SUPFAM" id="SSF52743">
    <property type="entry name" value="Subtilisin-like"/>
    <property type="match status" value="1"/>
</dbReference>
<keyword evidence="3 6" id="KW-0720">Serine protease</keyword>
<feature type="domain" description="Peptidase S53" evidence="8">
    <location>
        <begin position="54"/>
        <end position="455"/>
    </location>
</feature>
<dbReference type="EC" id="3.4.21.62" evidence="5"/>
<feature type="active site" description="Charge relay system" evidence="6">
    <location>
        <position position="368"/>
    </location>
</feature>
<keyword evidence="10" id="KW-1185">Reference proteome</keyword>
<dbReference type="InterPro" id="IPR030400">
    <property type="entry name" value="Sedolisin_dom"/>
</dbReference>
<sequence length="464" mass="49618">MPFLPHLQRHLQRRFCQTLYAHLGRVEFVVHRGSKSEQQSSNPRLSSSSSSMGGYTVGNIKKAYGIPADLKASNANSLQMVWGPGTFGYSIRQLQAFKDQQCPQLDMEKVKFDTGNHGHVGDNYMEGNLDTQMISSFGLGVTTLVSNTNTSASTEEGEGFGQAMLDFLTELPSRSTLPQVLSLSLGSLSAYSCDLLISEGIKAGHTEKEIREFLQSQRQVCMFLNRDQVRRINTAFQLLGLRGVSVFGSSGDGGSHFSFQPFSGGAIADTLNKISCAYAIPVFPTTSPYITSVGGTAWSGVLFKDSSKPIAWSGSGGGFSWEFGAPSHQKEAVSAYLQGTSDLPPSSSFNASGRAYPDISAVAVEGTSQSSPMVAGIFSLVMDHRLNAGLPPLGFLGPRLYQVMARSPGEAFESVTSGNTKTSCETGFPAGQGWDPVTGWGRPKWPGLLAHFGSDEATAVNIAV</sequence>
<comment type="catalytic activity">
    <reaction evidence="4">
        <text>Hydrolysis of proteins with broad specificity for peptide bonds, and a preference for a large uncharged residue in P1. Hydrolyzes peptide amides.</text>
        <dbReference type="EC" id="3.4.21.62"/>
    </reaction>
</comment>
<feature type="active site" description="Charge relay system" evidence="6">
    <location>
        <position position="126"/>
    </location>
</feature>
<evidence type="ECO:0000256" key="2">
    <source>
        <dbReference type="ARBA" id="ARBA00022801"/>
    </source>
</evidence>
<dbReference type="InterPro" id="IPR023828">
    <property type="entry name" value="Peptidase_S8_Ser-AS"/>
</dbReference>
<comment type="caution">
    <text evidence="6">Lacks conserved residue(s) required for the propagation of feature annotation.</text>
</comment>
<dbReference type="PANTHER" id="PTHR14218">
    <property type="entry name" value="PROTEASE S8 TRIPEPTIDYL PEPTIDASE I CLN2"/>
    <property type="match status" value="1"/>
</dbReference>
<dbReference type="Gene3D" id="3.40.50.200">
    <property type="entry name" value="Peptidase S8/S53 domain"/>
    <property type="match status" value="1"/>
</dbReference>
<name>A0ABN9YBS6_9DINO</name>
<evidence type="ECO:0000313" key="10">
    <source>
        <dbReference type="Proteomes" id="UP001189429"/>
    </source>
</evidence>
<evidence type="ECO:0000256" key="7">
    <source>
        <dbReference type="SAM" id="MobiDB-lite"/>
    </source>
</evidence>
<evidence type="ECO:0000259" key="8">
    <source>
        <dbReference type="PROSITE" id="PS51695"/>
    </source>
</evidence>
<feature type="compositionally biased region" description="Low complexity" evidence="7">
    <location>
        <begin position="36"/>
        <end position="51"/>
    </location>
</feature>
<protein>
    <recommendedName>
        <fullName evidence="5">subtilisin</fullName>
        <ecNumber evidence="5">3.4.21.62</ecNumber>
    </recommendedName>
</protein>
<feature type="active site" description="Charge relay system" evidence="6">
    <location>
        <position position="130"/>
    </location>
</feature>
<dbReference type="PROSITE" id="PS00138">
    <property type="entry name" value="SUBTILASE_SER"/>
    <property type="match status" value="1"/>
</dbReference>
<accession>A0ABN9YBS6</accession>
<evidence type="ECO:0000256" key="6">
    <source>
        <dbReference type="PROSITE-ProRule" id="PRU01032"/>
    </source>
</evidence>
<evidence type="ECO:0000256" key="1">
    <source>
        <dbReference type="ARBA" id="ARBA00022670"/>
    </source>
</evidence>
<evidence type="ECO:0000256" key="4">
    <source>
        <dbReference type="ARBA" id="ARBA00023529"/>
    </source>
</evidence>
<reference evidence="9" key="1">
    <citation type="submission" date="2023-10" db="EMBL/GenBank/DDBJ databases">
        <authorList>
            <person name="Chen Y."/>
            <person name="Shah S."/>
            <person name="Dougan E. K."/>
            <person name="Thang M."/>
            <person name="Chan C."/>
        </authorList>
    </citation>
    <scope>NUCLEOTIDE SEQUENCE [LARGE SCALE GENOMIC DNA]</scope>
</reference>
<dbReference type="InterPro" id="IPR050819">
    <property type="entry name" value="Tripeptidyl-peptidase_I"/>
</dbReference>
<comment type="caution">
    <text evidence="9">The sequence shown here is derived from an EMBL/GenBank/DDBJ whole genome shotgun (WGS) entry which is preliminary data.</text>
</comment>
<dbReference type="CDD" id="cd04056">
    <property type="entry name" value="Peptidases_S53"/>
    <property type="match status" value="1"/>
</dbReference>
<proteinExistence type="predicted"/>
<keyword evidence="1 6" id="KW-0645">Protease</keyword>
<dbReference type="PROSITE" id="PS51695">
    <property type="entry name" value="SEDOLISIN"/>
    <property type="match status" value="1"/>
</dbReference>
<keyword evidence="2 6" id="KW-0378">Hydrolase</keyword>
<dbReference type="PANTHER" id="PTHR14218:SF15">
    <property type="entry name" value="TRIPEPTIDYL-PEPTIDASE 1"/>
    <property type="match status" value="1"/>
</dbReference>
<evidence type="ECO:0000256" key="3">
    <source>
        <dbReference type="ARBA" id="ARBA00022825"/>
    </source>
</evidence>
<dbReference type="EMBL" id="CAUYUJ010022345">
    <property type="protein sequence ID" value="CAK0910200.1"/>
    <property type="molecule type" value="Genomic_DNA"/>
</dbReference>